<evidence type="ECO:0000313" key="5">
    <source>
        <dbReference type="Proteomes" id="UP000000589"/>
    </source>
</evidence>
<dbReference type="Proteomes" id="UP000000589">
    <property type="component" value="Chromosome 16"/>
</dbReference>
<organism evidence="3 5">
    <name type="scientific">Mus musculus</name>
    <name type="common">Mouse</name>
    <dbReference type="NCBI Taxonomy" id="10090"/>
    <lineage>
        <taxon>Eukaryota</taxon>
        <taxon>Metazoa</taxon>
        <taxon>Chordata</taxon>
        <taxon>Craniata</taxon>
        <taxon>Vertebrata</taxon>
        <taxon>Euteleostomi</taxon>
        <taxon>Mammalia</taxon>
        <taxon>Eutheria</taxon>
        <taxon>Euarchontoglires</taxon>
        <taxon>Glires</taxon>
        <taxon>Rodentia</taxon>
        <taxon>Myomorpha</taxon>
        <taxon>Muroidea</taxon>
        <taxon>Muridae</taxon>
        <taxon>Murinae</taxon>
        <taxon>Mus</taxon>
        <taxon>Mus</taxon>
    </lineage>
</organism>
<evidence type="ECO:0000313" key="4">
    <source>
        <dbReference type="MGI" id="MGI:3643507"/>
    </source>
</evidence>
<gene>
    <name evidence="3 4" type="primary">Litafd</name>
    <name evidence="4" type="synonym">Gm5767</name>
</gene>
<evidence type="ECO:0000256" key="1">
    <source>
        <dbReference type="SAM" id="Phobius"/>
    </source>
</evidence>
<dbReference type="GeneTree" id="ENSGT00940000163474"/>
<evidence type="ECO:0000259" key="2">
    <source>
        <dbReference type="PROSITE" id="PS51837"/>
    </source>
</evidence>
<reference evidence="3 5" key="1">
    <citation type="journal article" date="2009" name="PLoS Biol.">
        <title>Lineage-specific biology revealed by a finished genome assembly of the mouse.</title>
        <authorList>
            <consortium name="Mouse Genome Sequencing Consortium"/>
            <person name="Church D.M."/>
            <person name="Goodstadt L."/>
            <person name="Hillier L.W."/>
            <person name="Zody M.C."/>
            <person name="Goldstein S."/>
            <person name="She X."/>
            <person name="Bult C.J."/>
            <person name="Agarwala R."/>
            <person name="Cherry J.L."/>
            <person name="DiCuccio M."/>
            <person name="Hlavina W."/>
            <person name="Kapustin Y."/>
            <person name="Meric P."/>
            <person name="Maglott D."/>
            <person name="Birtle Z."/>
            <person name="Marques A.C."/>
            <person name="Graves T."/>
            <person name="Zhou S."/>
            <person name="Teague B."/>
            <person name="Potamousis K."/>
            <person name="Churas C."/>
            <person name="Place M."/>
            <person name="Herschleb J."/>
            <person name="Runnheim R."/>
            <person name="Forrest D."/>
            <person name="Amos-Landgraf J."/>
            <person name="Schwartz D.C."/>
            <person name="Cheng Z."/>
            <person name="Lindblad-Toh K."/>
            <person name="Eichler E.E."/>
            <person name="Ponting C.P."/>
        </authorList>
    </citation>
    <scope>NUCLEOTIDE SEQUENCE [LARGE SCALE GENOMIC DNA]</scope>
    <source>
        <strain evidence="3 5">C57BL/6J</strain>
    </source>
</reference>
<evidence type="ECO:0000313" key="3">
    <source>
        <dbReference type="Ensembl" id="ENSMUSP00000148509.2"/>
    </source>
</evidence>
<dbReference type="AGR" id="MGI:3643507"/>
<protein>
    <submittedName>
        <fullName evidence="3">LITAF domain containing</fullName>
    </submittedName>
</protein>
<keyword evidence="1" id="KW-1133">Transmembrane helix</keyword>
<dbReference type="AlphaFoldDB" id="A0A1D5RLU5"/>
<dbReference type="InterPro" id="IPR006629">
    <property type="entry name" value="LITAF"/>
</dbReference>
<keyword evidence="5" id="KW-1185">Reference proteome</keyword>
<sequence>MPTSIPVQAVCPYCGNRIMTVTTYTPGLLTWLLCSGLFVFGSPSLLLPRNRGLSIALSPALENCPQRTETHAEV</sequence>
<keyword evidence="1" id="KW-0472">Membrane</keyword>
<reference evidence="3 5" key="2">
    <citation type="journal article" date="2011" name="PLoS Biol.">
        <title>Modernizing reference genome assemblies.</title>
        <authorList>
            <person name="Church D.M."/>
            <person name="Schneider V.A."/>
            <person name="Graves T."/>
            <person name="Auger K."/>
            <person name="Cunningham F."/>
            <person name="Bouk N."/>
            <person name="Chen H.C."/>
            <person name="Agarwala R."/>
            <person name="McLaren W.M."/>
            <person name="Ritchie G.R."/>
            <person name="Albracht D."/>
            <person name="Kremitzki M."/>
            <person name="Rock S."/>
            <person name="Kotkiewicz H."/>
            <person name="Kremitzki C."/>
            <person name="Wollam A."/>
            <person name="Trani L."/>
            <person name="Fulton L."/>
            <person name="Fulton R."/>
            <person name="Matthews L."/>
            <person name="Whitehead S."/>
            <person name="Chow W."/>
            <person name="Torrance J."/>
            <person name="Dunn M."/>
            <person name="Harden G."/>
            <person name="Threadgold G."/>
            <person name="Wood J."/>
            <person name="Collins J."/>
            <person name="Heath P."/>
            <person name="Griffiths G."/>
            <person name="Pelan S."/>
            <person name="Grafham D."/>
            <person name="Eichler E.E."/>
            <person name="Weinstock G."/>
            <person name="Mardis E.R."/>
            <person name="Wilson R.K."/>
            <person name="Howe K."/>
            <person name="Flicek P."/>
            <person name="Hubbard T."/>
        </authorList>
    </citation>
    <scope>NUCLEOTIDE SEQUENCE [LARGE SCALE GENOMIC DNA]</scope>
    <source>
        <strain evidence="3 5">C57BL/6J</strain>
    </source>
</reference>
<dbReference type="Ensembl" id="ENSMUST00000202157.2">
    <property type="protein sequence ID" value="ENSMUSP00000148509.2"/>
    <property type="gene ID" value="ENSMUSG00000107252.2"/>
</dbReference>
<dbReference type="Pfam" id="PF10601">
    <property type="entry name" value="zf-LITAF-like"/>
    <property type="match status" value="1"/>
</dbReference>
<reference evidence="3" key="4">
    <citation type="submission" date="2025-09" db="UniProtKB">
        <authorList>
            <consortium name="Ensembl"/>
        </authorList>
    </citation>
    <scope>IDENTIFICATION</scope>
    <source>
        <strain evidence="3">C57BL/6J</strain>
    </source>
</reference>
<reference evidence="3" key="3">
    <citation type="submission" date="2025-08" db="UniProtKB">
        <authorList>
            <consortium name="Ensembl"/>
        </authorList>
    </citation>
    <scope>IDENTIFICATION</scope>
    <source>
        <strain evidence="3">C57BL/6J</strain>
    </source>
</reference>
<name>A0A1D5RLU5_MOUSE</name>
<accession>A0A1D5RLU5</accession>
<dbReference type="MGI" id="MGI:3643507">
    <property type="gene designation" value="Litafd"/>
</dbReference>
<dbReference type="PROSITE" id="PS51837">
    <property type="entry name" value="LITAF"/>
    <property type="match status" value="1"/>
</dbReference>
<dbReference type="ExpressionAtlas" id="A0A1D5RLU5">
    <property type="expression patterns" value="baseline and differential"/>
</dbReference>
<feature type="transmembrane region" description="Helical" evidence="1">
    <location>
        <begin position="28"/>
        <end position="47"/>
    </location>
</feature>
<proteinExistence type="predicted"/>
<feature type="domain" description="LITAF" evidence="2">
    <location>
        <begin position="1"/>
        <end position="73"/>
    </location>
</feature>
<dbReference type="VEuPathDB" id="HostDB:ENSMUSG00000107252"/>
<dbReference type="Bgee" id="ENSMUSG00000107252">
    <property type="expression patterns" value="Expressed in testis and 33 other cell types or tissues"/>
</dbReference>
<keyword evidence="1" id="KW-0812">Transmembrane</keyword>